<evidence type="ECO:0000256" key="1">
    <source>
        <dbReference type="ARBA" id="ARBA00000085"/>
    </source>
</evidence>
<gene>
    <name evidence="7" type="ORF">KA717_22925</name>
</gene>
<dbReference type="SUPFAM" id="SSF47384">
    <property type="entry name" value="Homodimeric domain of signal transducing histidine kinase"/>
    <property type="match status" value="1"/>
</dbReference>
<dbReference type="SUPFAM" id="SSF52172">
    <property type="entry name" value="CheY-like"/>
    <property type="match status" value="1"/>
</dbReference>
<dbReference type="Proteomes" id="UP001065613">
    <property type="component" value="Chromosome"/>
</dbReference>
<dbReference type="Gene3D" id="1.10.287.130">
    <property type="match status" value="1"/>
</dbReference>
<dbReference type="PROSITE" id="PS50110">
    <property type="entry name" value="RESPONSE_REGULATORY"/>
    <property type="match status" value="1"/>
</dbReference>
<evidence type="ECO:0000259" key="6">
    <source>
        <dbReference type="PROSITE" id="PS50110"/>
    </source>
</evidence>
<evidence type="ECO:0000256" key="5">
    <source>
        <dbReference type="PROSITE-ProRule" id="PRU00169"/>
    </source>
</evidence>
<dbReference type="CDD" id="cd00082">
    <property type="entry name" value="HisKA"/>
    <property type="match status" value="1"/>
</dbReference>
<dbReference type="PANTHER" id="PTHR43547:SF2">
    <property type="entry name" value="HYBRID SIGNAL TRANSDUCTION HISTIDINE KINASE C"/>
    <property type="match status" value="1"/>
</dbReference>
<dbReference type="GO" id="GO:0000155">
    <property type="term" value="F:phosphorelay sensor kinase activity"/>
    <property type="evidence" value="ECO:0007669"/>
    <property type="project" value="InterPro"/>
</dbReference>
<evidence type="ECO:0000256" key="3">
    <source>
        <dbReference type="ARBA" id="ARBA00022553"/>
    </source>
</evidence>
<feature type="modified residue" description="4-aspartylphosphate" evidence="5">
    <location>
        <position position="54"/>
    </location>
</feature>
<evidence type="ECO:0000256" key="4">
    <source>
        <dbReference type="ARBA" id="ARBA00023012"/>
    </source>
</evidence>
<dbReference type="AlphaFoldDB" id="A0A977KSD7"/>
<dbReference type="InterPro" id="IPR036097">
    <property type="entry name" value="HisK_dim/P_sf"/>
</dbReference>
<sequence>MNQTKLLVIDDQLDNFDVVEALLASENYQLFYASSGTKAFSLLESMSPDLILLDVMMPEMDGLQICSRLKADLQYQHIPIIMVTALTSKADLARCLEQGADDFISKPLDSLELRARVRSLLRIKQQHDKLKDLLALREEALTLREDMSNMIIHDLRNPLSTIILAAGIIKRNINQTDKTETILHKIEQILDASQRLQKMIDSLLFMAKLEAGKILFNPIKTDLYQLGVTIMADFELIAIAHHIKLYSELPPQGQTISVDAGTGIV</sequence>
<protein>
    <recommendedName>
        <fullName evidence="2">histidine kinase</fullName>
        <ecNumber evidence="2">2.7.13.3</ecNumber>
    </recommendedName>
</protein>
<dbReference type="EMBL" id="CP073041">
    <property type="protein sequence ID" value="UXE58848.1"/>
    <property type="molecule type" value="Genomic_DNA"/>
</dbReference>
<dbReference type="InterPro" id="IPR001789">
    <property type="entry name" value="Sig_transdc_resp-reg_receiver"/>
</dbReference>
<name>A0A977KSD7_9CYAN</name>
<evidence type="ECO:0000256" key="2">
    <source>
        <dbReference type="ARBA" id="ARBA00012438"/>
    </source>
</evidence>
<dbReference type="Pfam" id="PF00512">
    <property type="entry name" value="HisKA"/>
    <property type="match status" value="1"/>
</dbReference>
<dbReference type="Gene3D" id="3.40.50.2300">
    <property type="match status" value="1"/>
</dbReference>
<reference evidence="7" key="1">
    <citation type="submission" date="2021-04" db="EMBL/GenBank/DDBJ databases">
        <title>Genome sequence of Woronichinia naegeliana from Washington state freshwater lake bloom.</title>
        <authorList>
            <person name="Dreher T.W."/>
        </authorList>
    </citation>
    <scope>NUCLEOTIDE SEQUENCE</scope>
    <source>
        <strain evidence="7">WA131</strain>
    </source>
</reference>
<accession>A0A977KSD7</accession>
<dbReference type="SMART" id="SM00448">
    <property type="entry name" value="REC"/>
    <property type="match status" value="1"/>
</dbReference>
<dbReference type="EC" id="2.7.13.3" evidence="2"/>
<organism evidence="7">
    <name type="scientific">Woronichinia naegeliana WA131</name>
    <dbReference type="NCBI Taxonomy" id="2824559"/>
    <lineage>
        <taxon>Bacteria</taxon>
        <taxon>Bacillati</taxon>
        <taxon>Cyanobacteriota</taxon>
        <taxon>Cyanophyceae</taxon>
        <taxon>Synechococcales</taxon>
        <taxon>Coelosphaeriaceae</taxon>
        <taxon>Woronichinia</taxon>
    </lineage>
</organism>
<dbReference type="SMART" id="SM00388">
    <property type="entry name" value="HisKA"/>
    <property type="match status" value="1"/>
</dbReference>
<dbReference type="InterPro" id="IPR011006">
    <property type="entry name" value="CheY-like_superfamily"/>
</dbReference>
<dbReference type="InterPro" id="IPR003661">
    <property type="entry name" value="HisK_dim/P_dom"/>
</dbReference>
<dbReference type="KEGG" id="wna:KA717_22925"/>
<proteinExistence type="predicted"/>
<dbReference type="PANTHER" id="PTHR43547">
    <property type="entry name" value="TWO-COMPONENT HISTIDINE KINASE"/>
    <property type="match status" value="1"/>
</dbReference>
<feature type="domain" description="Response regulatory" evidence="6">
    <location>
        <begin position="5"/>
        <end position="121"/>
    </location>
</feature>
<evidence type="ECO:0000313" key="7">
    <source>
        <dbReference type="EMBL" id="UXE58848.1"/>
    </source>
</evidence>
<comment type="catalytic activity">
    <reaction evidence="1">
        <text>ATP + protein L-histidine = ADP + protein N-phospho-L-histidine.</text>
        <dbReference type="EC" id="2.7.13.3"/>
    </reaction>
</comment>
<keyword evidence="3 5" id="KW-0597">Phosphoprotein</keyword>
<keyword evidence="4" id="KW-0902">Two-component regulatory system</keyword>
<dbReference type="Pfam" id="PF00072">
    <property type="entry name" value="Response_reg"/>
    <property type="match status" value="1"/>
</dbReference>